<organism evidence="1 2">
    <name type="scientific">Balaenoptera physalus</name>
    <name type="common">Fin whale</name>
    <name type="synonym">Balaena physalus</name>
    <dbReference type="NCBI Taxonomy" id="9770"/>
    <lineage>
        <taxon>Eukaryota</taxon>
        <taxon>Metazoa</taxon>
        <taxon>Chordata</taxon>
        <taxon>Craniata</taxon>
        <taxon>Vertebrata</taxon>
        <taxon>Euteleostomi</taxon>
        <taxon>Mammalia</taxon>
        <taxon>Eutheria</taxon>
        <taxon>Laurasiatheria</taxon>
        <taxon>Artiodactyla</taxon>
        <taxon>Whippomorpha</taxon>
        <taxon>Cetacea</taxon>
        <taxon>Mysticeti</taxon>
        <taxon>Balaenopteridae</taxon>
        <taxon>Balaenoptera</taxon>
    </lineage>
</organism>
<evidence type="ECO:0000313" key="2">
    <source>
        <dbReference type="Proteomes" id="UP000437017"/>
    </source>
</evidence>
<dbReference type="GO" id="GO:0005840">
    <property type="term" value="C:ribosome"/>
    <property type="evidence" value="ECO:0007669"/>
    <property type="project" value="InterPro"/>
</dbReference>
<evidence type="ECO:0000313" key="1">
    <source>
        <dbReference type="EMBL" id="KAB0402564.1"/>
    </source>
</evidence>
<dbReference type="Gene3D" id="3.90.930.12">
    <property type="entry name" value="Ribosomal protein L6, alpha-beta domain"/>
    <property type="match status" value="1"/>
</dbReference>
<reference evidence="1 2" key="1">
    <citation type="journal article" date="2019" name="PLoS ONE">
        <title>Genomic analyses reveal an absence of contemporary introgressive admixture between fin whales and blue whales, despite known hybrids.</title>
        <authorList>
            <person name="Westbury M.V."/>
            <person name="Petersen B."/>
            <person name="Lorenzen E.D."/>
        </authorList>
    </citation>
    <scope>NUCLEOTIDE SEQUENCE [LARGE SCALE GENOMIC DNA]</scope>
    <source>
        <strain evidence="1">FinWhale-01</strain>
    </source>
</reference>
<sequence>MKLWVRWMCDQFLMNVIMLERKNFKSGKFIYRVQIKPGVVFQYLNPRKLILEGHINKCVSNSPSLIQQAMAVKNKHDTFKNLQKFSSCSNSKMLDDNANL</sequence>
<dbReference type="Proteomes" id="UP000437017">
    <property type="component" value="Unassembled WGS sequence"/>
</dbReference>
<comment type="caution">
    <text evidence="1">The sequence shown here is derived from an EMBL/GenBank/DDBJ whole genome shotgun (WGS) entry which is preliminary data.</text>
</comment>
<gene>
    <name evidence="1" type="ORF">E2I00_000996</name>
</gene>
<dbReference type="AlphaFoldDB" id="A0A6A1Q5J7"/>
<name>A0A6A1Q5J7_BALPH</name>
<dbReference type="InterPro" id="IPR036789">
    <property type="entry name" value="Ribosomal_uL6-like_a/b-dom_sf"/>
</dbReference>
<dbReference type="GO" id="GO:0006412">
    <property type="term" value="P:translation"/>
    <property type="evidence" value="ECO:0007669"/>
    <property type="project" value="InterPro"/>
</dbReference>
<dbReference type="EMBL" id="SGJD01000978">
    <property type="protein sequence ID" value="KAB0402564.1"/>
    <property type="molecule type" value="Genomic_DNA"/>
</dbReference>
<protein>
    <submittedName>
        <fullName evidence="1">Uncharacterized protein</fullName>
    </submittedName>
</protein>
<proteinExistence type="predicted"/>
<keyword evidence="2" id="KW-1185">Reference proteome</keyword>
<dbReference type="GO" id="GO:0019843">
    <property type="term" value="F:rRNA binding"/>
    <property type="evidence" value="ECO:0007669"/>
    <property type="project" value="InterPro"/>
</dbReference>
<dbReference type="GO" id="GO:0003735">
    <property type="term" value="F:structural constituent of ribosome"/>
    <property type="evidence" value="ECO:0007669"/>
    <property type="project" value="InterPro"/>
</dbReference>
<accession>A0A6A1Q5J7</accession>